<accession>A0ABS0XSX9</accession>
<proteinExistence type="predicted"/>
<keyword evidence="3" id="KW-1185">Reference proteome</keyword>
<feature type="signal peptide" evidence="1">
    <location>
        <begin position="1"/>
        <end position="23"/>
    </location>
</feature>
<reference evidence="3" key="1">
    <citation type="submission" date="2020-12" db="EMBL/GenBank/DDBJ databases">
        <title>Hymenobacter sp.</title>
        <authorList>
            <person name="Kim M.K."/>
        </authorList>
    </citation>
    <scope>NUCLEOTIDE SEQUENCE [LARGE SCALE GENOMIC DNA]</scope>
    <source>
        <strain evidence="3">BT553</strain>
    </source>
</reference>
<protein>
    <recommendedName>
        <fullName evidence="4">Lipoprotein</fullName>
    </recommendedName>
</protein>
<evidence type="ECO:0008006" key="4">
    <source>
        <dbReference type="Google" id="ProtNLM"/>
    </source>
</evidence>
<comment type="caution">
    <text evidence="2">The sequence shown here is derived from an EMBL/GenBank/DDBJ whole genome shotgun (WGS) entry which is preliminary data.</text>
</comment>
<keyword evidence="1" id="KW-0732">Signal</keyword>
<evidence type="ECO:0000256" key="1">
    <source>
        <dbReference type="SAM" id="SignalP"/>
    </source>
</evidence>
<gene>
    <name evidence="2" type="ORF">JAO74_13790</name>
</gene>
<feature type="chain" id="PRO_5045559872" description="Lipoprotein" evidence="1">
    <location>
        <begin position="24"/>
        <end position="120"/>
    </location>
</feature>
<sequence>MSRPIALSLPLLMLAACDGGTSATAPVANTATAAPDGGYAARIKALSPRLRSGVFLRAIRDAGEECQDVTREFAIAPIENRPAWGVLCDRTNPWVVSIDPNGTAMVTKASIASQLAPTAG</sequence>
<organism evidence="2 3">
    <name type="scientific">Sphingomonas mollis</name>
    <dbReference type="NCBI Taxonomy" id="2795726"/>
    <lineage>
        <taxon>Bacteria</taxon>
        <taxon>Pseudomonadati</taxon>
        <taxon>Pseudomonadota</taxon>
        <taxon>Alphaproteobacteria</taxon>
        <taxon>Sphingomonadales</taxon>
        <taxon>Sphingomonadaceae</taxon>
        <taxon>Sphingomonas</taxon>
    </lineage>
</organism>
<dbReference type="RefSeq" id="WP_199039088.1">
    <property type="nucleotide sequence ID" value="NZ_JAELXS010000007.1"/>
</dbReference>
<dbReference type="Proteomes" id="UP000640426">
    <property type="component" value="Unassembled WGS sequence"/>
</dbReference>
<dbReference type="EMBL" id="JAELXS010000007">
    <property type="protein sequence ID" value="MBJ6122865.1"/>
    <property type="molecule type" value="Genomic_DNA"/>
</dbReference>
<dbReference type="PROSITE" id="PS51257">
    <property type="entry name" value="PROKAR_LIPOPROTEIN"/>
    <property type="match status" value="1"/>
</dbReference>
<evidence type="ECO:0000313" key="3">
    <source>
        <dbReference type="Proteomes" id="UP000640426"/>
    </source>
</evidence>
<evidence type="ECO:0000313" key="2">
    <source>
        <dbReference type="EMBL" id="MBJ6122865.1"/>
    </source>
</evidence>
<name>A0ABS0XSX9_9SPHN</name>